<keyword evidence="7" id="KW-0479">Metal-binding</keyword>
<dbReference type="Proteomes" id="UP000249818">
    <property type="component" value="Chromosome BARAN1"/>
</dbReference>
<name>A0A2X3KXJ2_9BACT</name>
<evidence type="ECO:0000313" key="10">
    <source>
        <dbReference type="Proteomes" id="UP000249818"/>
    </source>
</evidence>
<dbReference type="GO" id="GO:0006412">
    <property type="term" value="P:translation"/>
    <property type="evidence" value="ECO:0007669"/>
    <property type="project" value="UniProtKB-UniRule"/>
</dbReference>
<organism evidence="9 10">
    <name type="scientific">Candidatus Bipolaricaulis anaerobius</name>
    <dbReference type="NCBI Taxonomy" id="2026885"/>
    <lineage>
        <taxon>Bacteria</taxon>
        <taxon>Candidatus Bipolaricaulota</taxon>
        <taxon>Candidatus Bipolaricaulia</taxon>
        <taxon>Candidatus Bipolaricaulales</taxon>
        <taxon>Candidatus Bipolaricaulaceae</taxon>
        <taxon>Candidatus Bipolaricaulis</taxon>
    </lineage>
</organism>
<evidence type="ECO:0000256" key="5">
    <source>
        <dbReference type="ARBA" id="ARBA00023274"/>
    </source>
</evidence>
<comment type="cofactor">
    <cofactor evidence="7">
        <name>Zn(2+)</name>
        <dbReference type="ChEBI" id="CHEBI:29105"/>
    </cofactor>
    <text evidence="7">Binds 1 zinc ion per subunit.</text>
</comment>
<dbReference type="PANTHER" id="PTHR33280:SF1">
    <property type="entry name" value="LARGE RIBOSOMAL SUBUNIT PROTEIN BL31C"/>
    <property type="match status" value="1"/>
</dbReference>
<comment type="function">
    <text evidence="7">Binds the 23S rRNA.</text>
</comment>
<evidence type="ECO:0000256" key="4">
    <source>
        <dbReference type="ARBA" id="ARBA00022980"/>
    </source>
</evidence>
<dbReference type="GO" id="GO:1990904">
    <property type="term" value="C:ribonucleoprotein complex"/>
    <property type="evidence" value="ECO:0007669"/>
    <property type="project" value="UniProtKB-KW"/>
</dbReference>
<keyword evidence="4 7" id="KW-0689">Ribosomal protein</keyword>
<comment type="subunit">
    <text evidence="7">Part of the 50S ribosomal subunit.</text>
</comment>
<dbReference type="InterPro" id="IPR034704">
    <property type="entry name" value="Ribosomal_bL28/bL31-like_sf"/>
</dbReference>
<keyword evidence="10" id="KW-1185">Reference proteome</keyword>
<dbReference type="Gene3D" id="4.10.830.30">
    <property type="entry name" value="Ribosomal protein L31"/>
    <property type="match status" value="1"/>
</dbReference>
<dbReference type="GO" id="GO:0046872">
    <property type="term" value="F:metal ion binding"/>
    <property type="evidence" value="ECO:0007669"/>
    <property type="project" value="UniProtKB-KW"/>
</dbReference>
<dbReference type="NCBIfam" id="NF001809">
    <property type="entry name" value="PRK00528.1"/>
    <property type="match status" value="1"/>
</dbReference>
<dbReference type="EMBL" id="LS483254">
    <property type="protein sequence ID" value="SQD93328.1"/>
    <property type="molecule type" value="Genomic_DNA"/>
</dbReference>
<keyword evidence="3 7" id="KW-0694">RNA-binding</keyword>
<dbReference type="InterPro" id="IPR027491">
    <property type="entry name" value="Ribosomal_bL31_A"/>
</dbReference>
<dbReference type="GO" id="GO:0003735">
    <property type="term" value="F:structural constituent of ribosome"/>
    <property type="evidence" value="ECO:0007669"/>
    <property type="project" value="InterPro"/>
</dbReference>
<dbReference type="GO" id="GO:0019843">
    <property type="term" value="F:rRNA binding"/>
    <property type="evidence" value="ECO:0007669"/>
    <property type="project" value="UniProtKB-KW"/>
</dbReference>
<evidence type="ECO:0000313" key="9">
    <source>
        <dbReference type="EMBL" id="SQD93328.1"/>
    </source>
</evidence>
<dbReference type="HAMAP" id="MF_00501">
    <property type="entry name" value="Ribosomal_bL31_1"/>
    <property type="match status" value="1"/>
</dbReference>
<evidence type="ECO:0000256" key="1">
    <source>
        <dbReference type="ARBA" id="ARBA00009296"/>
    </source>
</evidence>
<evidence type="ECO:0000256" key="2">
    <source>
        <dbReference type="ARBA" id="ARBA00022730"/>
    </source>
</evidence>
<dbReference type="Pfam" id="PF01197">
    <property type="entry name" value="Ribosomal_L31"/>
    <property type="match status" value="1"/>
</dbReference>
<gene>
    <name evidence="7 9" type="primary">rpmE</name>
    <name evidence="9" type="ORF">BARAN1_1306</name>
</gene>
<dbReference type="OrthoDB" id="9803251at2"/>
<dbReference type="PROSITE" id="PS01143">
    <property type="entry name" value="RIBOSOMAL_L31"/>
    <property type="match status" value="1"/>
</dbReference>
<dbReference type="PANTHER" id="PTHR33280">
    <property type="entry name" value="50S RIBOSOMAL PROTEIN L31, CHLOROPLASTIC"/>
    <property type="match status" value="1"/>
</dbReference>
<evidence type="ECO:0000256" key="7">
    <source>
        <dbReference type="HAMAP-Rule" id="MF_00501"/>
    </source>
</evidence>
<keyword evidence="5 7" id="KW-0687">Ribonucleoprotein</keyword>
<dbReference type="KEGG" id="bana:BARAN1_1306"/>
<sequence length="87" mass="10092">MKQGIHPQVYTTVIRCSCGAEFETMSTKKDLRVDVCSQCHPFFTGETRLVDAEGRVERFTRKYGNWQEAPQKAPEEKKPARKTSKRR</sequence>
<feature type="binding site" evidence="7">
    <location>
        <position position="18"/>
    </location>
    <ligand>
        <name>Zn(2+)</name>
        <dbReference type="ChEBI" id="CHEBI:29105"/>
    </ligand>
</feature>
<dbReference type="SUPFAM" id="SSF143800">
    <property type="entry name" value="L28p-like"/>
    <property type="match status" value="1"/>
</dbReference>
<feature type="binding site" evidence="7">
    <location>
        <position position="16"/>
    </location>
    <ligand>
        <name>Zn(2+)</name>
        <dbReference type="ChEBI" id="CHEBI:29105"/>
    </ligand>
</feature>
<dbReference type="GO" id="GO:0005840">
    <property type="term" value="C:ribosome"/>
    <property type="evidence" value="ECO:0007669"/>
    <property type="project" value="UniProtKB-KW"/>
</dbReference>
<dbReference type="InterPro" id="IPR042105">
    <property type="entry name" value="Ribosomal_bL31_sf"/>
</dbReference>
<keyword evidence="2 7" id="KW-0699">rRNA-binding</keyword>
<protein>
    <recommendedName>
        <fullName evidence="6 7">Large ribosomal subunit protein bL31</fullName>
    </recommendedName>
</protein>
<evidence type="ECO:0000256" key="6">
    <source>
        <dbReference type="ARBA" id="ARBA00035687"/>
    </source>
</evidence>
<evidence type="ECO:0000256" key="3">
    <source>
        <dbReference type="ARBA" id="ARBA00022884"/>
    </source>
</evidence>
<evidence type="ECO:0000256" key="8">
    <source>
        <dbReference type="SAM" id="MobiDB-lite"/>
    </source>
</evidence>
<comment type="similarity">
    <text evidence="1 7">Belongs to the bacterial ribosomal protein bL31 family. Type A subfamily.</text>
</comment>
<keyword evidence="7" id="KW-0862">Zinc</keyword>
<feature type="binding site" evidence="7">
    <location>
        <position position="39"/>
    </location>
    <ligand>
        <name>Zn(2+)</name>
        <dbReference type="ChEBI" id="CHEBI:29105"/>
    </ligand>
</feature>
<dbReference type="AlphaFoldDB" id="A0A2X3KXJ2"/>
<dbReference type="NCBIfam" id="NF000612">
    <property type="entry name" value="PRK00019.1"/>
    <property type="match status" value="1"/>
</dbReference>
<reference evidence="10" key="1">
    <citation type="submission" date="2018-05" db="EMBL/GenBank/DDBJ databases">
        <authorList>
            <person name="Hao L."/>
        </authorList>
    </citation>
    <scope>NUCLEOTIDE SEQUENCE [LARGE SCALE GENOMIC DNA]</scope>
</reference>
<feature type="binding site" evidence="7">
    <location>
        <position position="36"/>
    </location>
    <ligand>
        <name>Zn(2+)</name>
        <dbReference type="ChEBI" id="CHEBI:29105"/>
    </ligand>
</feature>
<dbReference type="NCBIfam" id="TIGR00105">
    <property type="entry name" value="L31"/>
    <property type="match status" value="1"/>
</dbReference>
<dbReference type="PRINTS" id="PR01249">
    <property type="entry name" value="RIBOSOMALL31"/>
</dbReference>
<proteinExistence type="inferred from homology"/>
<feature type="region of interest" description="Disordered" evidence="8">
    <location>
        <begin position="62"/>
        <end position="87"/>
    </location>
</feature>
<dbReference type="RefSeq" id="WP_122031704.1">
    <property type="nucleotide sequence ID" value="NZ_LS483254.1"/>
</dbReference>
<dbReference type="InterPro" id="IPR002150">
    <property type="entry name" value="Ribosomal_bL31"/>
</dbReference>
<accession>A0A2X3KXJ2</accession>